<dbReference type="PROSITE" id="PS50879">
    <property type="entry name" value="RNASE_H_1"/>
    <property type="match status" value="1"/>
</dbReference>
<dbReference type="GO" id="GO:0004523">
    <property type="term" value="F:RNA-DNA hybrid ribonuclease activity"/>
    <property type="evidence" value="ECO:0007669"/>
    <property type="project" value="InterPro"/>
</dbReference>
<dbReference type="PROSITE" id="PS50994">
    <property type="entry name" value="INTEGRASE"/>
    <property type="match status" value="1"/>
</dbReference>
<organism evidence="3 4">
    <name type="scientific">Vitis vinifera</name>
    <name type="common">Grape</name>
    <dbReference type="NCBI Taxonomy" id="29760"/>
    <lineage>
        <taxon>Eukaryota</taxon>
        <taxon>Viridiplantae</taxon>
        <taxon>Streptophyta</taxon>
        <taxon>Embryophyta</taxon>
        <taxon>Tracheophyta</taxon>
        <taxon>Spermatophyta</taxon>
        <taxon>Magnoliopsida</taxon>
        <taxon>eudicotyledons</taxon>
        <taxon>Gunneridae</taxon>
        <taxon>Pentapetalae</taxon>
        <taxon>rosids</taxon>
        <taxon>Vitales</taxon>
        <taxon>Vitaceae</taxon>
        <taxon>Viteae</taxon>
        <taxon>Vitis</taxon>
    </lineage>
</organism>
<dbReference type="GO" id="GO:0015074">
    <property type="term" value="P:DNA integration"/>
    <property type="evidence" value="ECO:0007669"/>
    <property type="project" value="InterPro"/>
</dbReference>
<feature type="domain" description="Integrase catalytic" evidence="2">
    <location>
        <begin position="217"/>
        <end position="376"/>
    </location>
</feature>
<dbReference type="Gene3D" id="3.30.420.10">
    <property type="entry name" value="Ribonuclease H-like superfamily/Ribonuclease H"/>
    <property type="match status" value="2"/>
</dbReference>
<dbReference type="Pfam" id="PF00665">
    <property type="entry name" value="rve"/>
    <property type="match status" value="1"/>
</dbReference>
<dbReference type="InterPro" id="IPR001584">
    <property type="entry name" value="Integrase_cat-core"/>
</dbReference>
<dbReference type="PANTHER" id="PTHR48475:SF2">
    <property type="entry name" value="RIBONUCLEASE H"/>
    <property type="match status" value="1"/>
</dbReference>
<dbReference type="CDD" id="cd09279">
    <property type="entry name" value="RNase_HI_like"/>
    <property type="match status" value="1"/>
</dbReference>
<dbReference type="Pfam" id="PF13456">
    <property type="entry name" value="RVT_3"/>
    <property type="match status" value="1"/>
</dbReference>
<dbReference type="InterPro" id="IPR012337">
    <property type="entry name" value="RNaseH-like_sf"/>
</dbReference>
<evidence type="ECO:0000313" key="3">
    <source>
        <dbReference type="EMBL" id="RVW59436.1"/>
    </source>
</evidence>
<reference evidence="3 4" key="1">
    <citation type="journal article" date="2018" name="PLoS Genet.">
        <title>Population sequencing reveals clonal diversity and ancestral inbreeding in the grapevine cultivar Chardonnay.</title>
        <authorList>
            <person name="Roach M.J."/>
            <person name="Johnson D.L."/>
            <person name="Bohlmann J."/>
            <person name="van Vuuren H.J."/>
            <person name="Jones S.J."/>
            <person name="Pretorius I.S."/>
            <person name="Schmidt S.A."/>
            <person name="Borneman A.R."/>
        </authorList>
    </citation>
    <scope>NUCLEOTIDE SEQUENCE [LARGE SCALE GENOMIC DNA]</scope>
    <source>
        <strain evidence="4">cv. Chardonnay</strain>
        <tissue evidence="3">Leaf</tissue>
    </source>
</reference>
<proteinExistence type="predicted"/>
<dbReference type="SUPFAM" id="SSF53098">
    <property type="entry name" value="Ribonuclease H-like"/>
    <property type="match status" value="2"/>
</dbReference>
<name>A0A438FHK2_VITVI</name>
<dbReference type="EMBL" id="QGNW01000892">
    <property type="protein sequence ID" value="RVW59436.1"/>
    <property type="molecule type" value="Genomic_DNA"/>
</dbReference>
<dbReference type="PANTHER" id="PTHR48475">
    <property type="entry name" value="RIBONUCLEASE H"/>
    <property type="match status" value="1"/>
</dbReference>
<gene>
    <name evidence="3" type="primary">gag-pol_50</name>
    <name evidence="3" type="ORF">CK203_110188</name>
</gene>
<accession>A0A438FHK2</accession>
<dbReference type="AlphaFoldDB" id="A0A438FHK2"/>
<dbReference type="Proteomes" id="UP000288805">
    <property type="component" value="Unassembled WGS sequence"/>
</dbReference>
<dbReference type="GO" id="GO:0003676">
    <property type="term" value="F:nucleic acid binding"/>
    <property type="evidence" value="ECO:0007669"/>
    <property type="project" value="InterPro"/>
</dbReference>
<feature type="domain" description="RNase H type-1" evidence="1">
    <location>
        <begin position="21"/>
        <end position="158"/>
    </location>
</feature>
<evidence type="ECO:0000259" key="1">
    <source>
        <dbReference type="PROSITE" id="PS50879"/>
    </source>
</evidence>
<sequence>MYLAVSDWIVSIVLFHCPTHKEQRPVYYVSRALTDAKTRASRSSGSGVGLLLQSPTGEQLEQAIQLGFPTSNNEAEYKAILSGLDLTLALSVSKLQIYSDSQLVVKHMQEEYEAKDERMTQYLTKVRDILQRLGEWIIEKIPRADNVYADALTNPSITEASTCNTIEESQEEGQKSTKVIAEYLRTGSLPDEPKQAYKIRVQVARFVLIGKRLYKRSFIGPYLNRGMDIVGPLPIAVAQKKFLLVTTNYFSKWIETKAYASIKDKDVTKFVWKNIICQFGIPQAIIADNGPQFDSIAFRNFFSELKIQNLYSTPCYPQSNGQAEVTNKTLLTALKKRLKRAKGKWVEELTDVLWAYRTTPGRPTGNTPFTLAYGMDAVISTKIGLPTIRTVV</sequence>
<protein>
    <submittedName>
        <fullName evidence="3">Gag-Pol polyprotein</fullName>
    </submittedName>
</protein>
<dbReference type="InterPro" id="IPR002156">
    <property type="entry name" value="RNaseH_domain"/>
</dbReference>
<evidence type="ECO:0000313" key="4">
    <source>
        <dbReference type="Proteomes" id="UP000288805"/>
    </source>
</evidence>
<dbReference type="InterPro" id="IPR036397">
    <property type="entry name" value="RNaseH_sf"/>
</dbReference>
<comment type="caution">
    <text evidence="3">The sequence shown here is derived from an EMBL/GenBank/DDBJ whole genome shotgun (WGS) entry which is preliminary data.</text>
</comment>
<evidence type="ECO:0000259" key="2">
    <source>
        <dbReference type="PROSITE" id="PS50994"/>
    </source>
</evidence>